<feature type="compositionally biased region" description="Pro residues" evidence="1">
    <location>
        <begin position="64"/>
        <end position="75"/>
    </location>
</feature>
<feature type="region of interest" description="Disordered" evidence="1">
    <location>
        <begin position="59"/>
        <end position="82"/>
    </location>
</feature>
<dbReference type="InterPro" id="IPR037523">
    <property type="entry name" value="VOC_core"/>
</dbReference>
<dbReference type="PROSITE" id="PS51819">
    <property type="entry name" value="VOC"/>
    <property type="match status" value="1"/>
</dbReference>
<dbReference type="Gene3D" id="3.10.180.10">
    <property type="entry name" value="2,3-Dihydroxybiphenyl 1,2-Dioxygenase, domain 1"/>
    <property type="match status" value="1"/>
</dbReference>
<dbReference type="InterPro" id="IPR029068">
    <property type="entry name" value="Glyas_Bleomycin-R_OHBP_Dase"/>
</dbReference>
<gene>
    <name evidence="3" type="ORF">RGQ15_10870</name>
</gene>
<proteinExistence type="predicted"/>
<name>A0ABU2HSQ9_9RHOB</name>
<evidence type="ECO:0000313" key="3">
    <source>
        <dbReference type="EMBL" id="MDS9468068.1"/>
    </source>
</evidence>
<protein>
    <submittedName>
        <fullName evidence="3">VOC family protein</fullName>
    </submittedName>
</protein>
<comment type="caution">
    <text evidence="3">The sequence shown here is derived from an EMBL/GenBank/DDBJ whole genome shotgun (WGS) entry which is preliminary data.</text>
</comment>
<evidence type="ECO:0000256" key="1">
    <source>
        <dbReference type="SAM" id="MobiDB-lite"/>
    </source>
</evidence>
<organism evidence="3 4">
    <name type="scientific">Paracoccus aurantius</name>
    <dbReference type="NCBI Taxonomy" id="3073814"/>
    <lineage>
        <taxon>Bacteria</taxon>
        <taxon>Pseudomonadati</taxon>
        <taxon>Pseudomonadota</taxon>
        <taxon>Alphaproteobacteria</taxon>
        <taxon>Rhodobacterales</taxon>
        <taxon>Paracoccaceae</taxon>
        <taxon>Paracoccus</taxon>
    </lineage>
</organism>
<dbReference type="InterPro" id="IPR004360">
    <property type="entry name" value="Glyas_Fos-R_dOase_dom"/>
</dbReference>
<accession>A0ABU2HSQ9</accession>
<keyword evidence="4" id="KW-1185">Reference proteome</keyword>
<dbReference type="EMBL" id="JAVQLW010000001">
    <property type="protein sequence ID" value="MDS9468068.1"/>
    <property type="molecule type" value="Genomic_DNA"/>
</dbReference>
<evidence type="ECO:0000259" key="2">
    <source>
        <dbReference type="PROSITE" id="PS51819"/>
    </source>
</evidence>
<reference evidence="4" key="1">
    <citation type="submission" date="2023-07" db="EMBL/GenBank/DDBJ databases">
        <title>Paracoccus sp. MBLB3053 whole genome sequence.</title>
        <authorList>
            <person name="Hwang C.Y."/>
            <person name="Cho E.-S."/>
            <person name="Seo M.-J."/>
        </authorList>
    </citation>
    <scope>NUCLEOTIDE SEQUENCE [LARGE SCALE GENOMIC DNA]</scope>
    <source>
        <strain evidence="4">MBLB3053</strain>
    </source>
</reference>
<dbReference type="Pfam" id="PF00903">
    <property type="entry name" value="Glyoxalase"/>
    <property type="match status" value="1"/>
</dbReference>
<dbReference type="RefSeq" id="WP_311160239.1">
    <property type="nucleotide sequence ID" value="NZ_JAVQLW010000001.1"/>
</dbReference>
<dbReference type="SUPFAM" id="SSF54593">
    <property type="entry name" value="Glyoxalase/Bleomycin resistance protein/Dihydroxybiphenyl dioxygenase"/>
    <property type="match status" value="1"/>
</dbReference>
<dbReference type="Proteomes" id="UP001269144">
    <property type="component" value="Unassembled WGS sequence"/>
</dbReference>
<evidence type="ECO:0000313" key="4">
    <source>
        <dbReference type="Proteomes" id="UP001269144"/>
    </source>
</evidence>
<feature type="domain" description="VOC" evidence="2">
    <location>
        <begin position="7"/>
        <end position="135"/>
    </location>
</feature>
<sequence>MSHPPPVLGTLESALYARDLDLAEAFWTNIIGLERIARSETRHVFFRCGAQVLLIFNPDETRKPPAPGSSLPVPPHGTEGEGHFCMAAEADQIEAWRIHLEAQGITVESDFRWPQGGRSIYFRDPAGNSIEIADPMIWGRTDRNRP</sequence>